<reference evidence="9 10" key="1">
    <citation type="journal article" date="2016" name="Nat. Commun.">
        <title>Thousands of microbial genomes shed light on interconnected biogeochemical processes in an aquifer system.</title>
        <authorList>
            <person name="Anantharaman K."/>
            <person name="Brown C.T."/>
            <person name="Hug L.A."/>
            <person name="Sharon I."/>
            <person name="Castelle C.J."/>
            <person name="Probst A.J."/>
            <person name="Thomas B.C."/>
            <person name="Singh A."/>
            <person name="Wilkins M.J."/>
            <person name="Karaoz U."/>
            <person name="Brodie E.L."/>
            <person name="Williams K.H."/>
            <person name="Hubbard S.S."/>
            <person name="Banfield J.F."/>
        </authorList>
    </citation>
    <scope>NUCLEOTIDE SEQUENCE [LARGE SCALE GENOMIC DNA]</scope>
</reference>
<dbReference type="GO" id="GO:0003677">
    <property type="term" value="F:DNA binding"/>
    <property type="evidence" value="ECO:0007669"/>
    <property type="project" value="UniProtKB-KW"/>
</dbReference>
<dbReference type="Proteomes" id="UP000178996">
    <property type="component" value="Unassembled WGS sequence"/>
</dbReference>
<evidence type="ECO:0000259" key="8">
    <source>
        <dbReference type="PROSITE" id="PS50901"/>
    </source>
</evidence>
<dbReference type="EMBL" id="MHOB01000023">
    <property type="protein sequence ID" value="OGZ57526.1"/>
    <property type="molecule type" value="Genomic_DNA"/>
</dbReference>
<evidence type="ECO:0000313" key="9">
    <source>
        <dbReference type="EMBL" id="OGZ57526.1"/>
    </source>
</evidence>
<dbReference type="InterPro" id="IPR036388">
    <property type="entry name" value="WH-like_DNA-bd_sf"/>
</dbReference>
<evidence type="ECO:0000256" key="1">
    <source>
        <dbReference type="ARBA" id="ARBA00006474"/>
    </source>
</evidence>
<keyword evidence="7" id="KW-0472">Membrane</keyword>
<keyword evidence="7" id="KW-0812">Transmembrane</keyword>
<keyword evidence="2 5" id="KW-0547">Nucleotide-binding</keyword>
<evidence type="ECO:0000256" key="5">
    <source>
        <dbReference type="PROSITE-ProRule" id="PRU00289"/>
    </source>
</evidence>
<comment type="caution">
    <text evidence="9">The sequence shown here is derived from an EMBL/GenBank/DDBJ whole genome shotgun (WGS) entry which is preliminary data.</text>
</comment>
<dbReference type="InterPro" id="IPR027417">
    <property type="entry name" value="P-loop_NTPase"/>
</dbReference>
<feature type="transmembrane region" description="Helical" evidence="7">
    <location>
        <begin position="63"/>
        <end position="82"/>
    </location>
</feature>
<accession>A0A1G2H4W1</accession>
<dbReference type="SMART" id="SM00843">
    <property type="entry name" value="Ftsk_gamma"/>
    <property type="match status" value="1"/>
</dbReference>
<dbReference type="Pfam" id="PF17854">
    <property type="entry name" value="FtsK_alpha"/>
    <property type="match status" value="1"/>
</dbReference>
<dbReference type="GO" id="GO:0005524">
    <property type="term" value="F:ATP binding"/>
    <property type="evidence" value="ECO:0007669"/>
    <property type="project" value="UniProtKB-UniRule"/>
</dbReference>
<comment type="similarity">
    <text evidence="1">Belongs to the FtsK/SpoIIIE/SftA family.</text>
</comment>
<dbReference type="Gene3D" id="3.40.50.300">
    <property type="entry name" value="P-loop containing nucleotide triphosphate hydrolases"/>
    <property type="match status" value="1"/>
</dbReference>
<dbReference type="InterPro" id="IPR002543">
    <property type="entry name" value="FtsK_dom"/>
</dbReference>
<dbReference type="PROSITE" id="PS50901">
    <property type="entry name" value="FTSK"/>
    <property type="match status" value="1"/>
</dbReference>
<dbReference type="InterPro" id="IPR003593">
    <property type="entry name" value="AAA+_ATPase"/>
</dbReference>
<evidence type="ECO:0000256" key="2">
    <source>
        <dbReference type="ARBA" id="ARBA00022741"/>
    </source>
</evidence>
<dbReference type="Gene3D" id="3.30.980.40">
    <property type="match status" value="1"/>
</dbReference>
<feature type="binding site" evidence="5">
    <location>
        <begin position="371"/>
        <end position="378"/>
    </location>
    <ligand>
        <name>ATP</name>
        <dbReference type="ChEBI" id="CHEBI:30616"/>
    </ligand>
</feature>
<feature type="transmembrane region" description="Helical" evidence="7">
    <location>
        <begin position="131"/>
        <end position="152"/>
    </location>
</feature>
<dbReference type="SUPFAM" id="SSF46785">
    <property type="entry name" value="Winged helix' DNA-binding domain"/>
    <property type="match status" value="1"/>
</dbReference>
<dbReference type="Pfam" id="PF09397">
    <property type="entry name" value="FtsK_gamma"/>
    <property type="match status" value="1"/>
</dbReference>
<keyword evidence="6" id="KW-0175">Coiled coil</keyword>
<feature type="transmembrane region" description="Helical" evidence="7">
    <location>
        <begin position="25"/>
        <end position="43"/>
    </location>
</feature>
<feature type="transmembrane region" description="Helical" evidence="7">
    <location>
        <begin position="89"/>
        <end position="111"/>
    </location>
</feature>
<evidence type="ECO:0000256" key="6">
    <source>
        <dbReference type="SAM" id="Coils"/>
    </source>
</evidence>
<dbReference type="InterPro" id="IPR050206">
    <property type="entry name" value="FtsK/SpoIIIE/SftA"/>
</dbReference>
<dbReference type="CDD" id="cd01127">
    <property type="entry name" value="TrwB_TraG_TraD_VirD4"/>
    <property type="match status" value="1"/>
</dbReference>
<keyword evidence="4" id="KW-0238">DNA-binding</keyword>
<feature type="coiled-coil region" evidence="6">
    <location>
        <begin position="423"/>
        <end position="450"/>
    </location>
</feature>
<dbReference type="Gene3D" id="1.10.10.10">
    <property type="entry name" value="Winged helix-like DNA-binding domain superfamily/Winged helix DNA-binding domain"/>
    <property type="match status" value="1"/>
</dbReference>
<organism evidence="9 10">
    <name type="scientific">Candidatus Ryanbacteria bacterium RIFCSPLOWO2_12_FULL_47_9c</name>
    <dbReference type="NCBI Taxonomy" id="1802131"/>
    <lineage>
        <taxon>Bacteria</taxon>
        <taxon>Candidatus Ryaniibacteriota</taxon>
    </lineage>
</organism>
<gene>
    <name evidence="9" type="ORF">A3G60_02650</name>
</gene>
<dbReference type="InterPro" id="IPR036390">
    <property type="entry name" value="WH_DNA-bd_sf"/>
</dbReference>
<feature type="domain" description="FtsK" evidence="8">
    <location>
        <begin position="354"/>
        <end position="541"/>
    </location>
</feature>
<dbReference type="PANTHER" id="PTHR22683:SF41">
    <property type="entry name" value="DNA TRANSLOCASE FTSK"/>
    <property type="match status" value="1"/>
</dbReference>
<dbReference type="Pfam" id="PF01580">
    <property type="entry name" value="FtsK_SpoIIIE"/>
    <property type="match status" value="1"/>
</dbReference>
<keyword evidence="3 5" id="KW-0067">ATP-binding</keyword>
<keyword evidence="7" id="KW-1133">Transmembrane helix</keyword>
<dbReference type="AlphaFoldDB" id="A0A1G2H4W1"/>
<dbReference type="SMART" id="SM00382">
    <property type="entry name" value="AAA"/>
    <property type="match status" value="1"/>
</dbReference>
<protein>
    <recommendedName>
        <fullName evidence="8">FtsK domain-containing protein</fullName>
    </recommendedName>
</protein>
<evidence type="ECO:0000256" key="4">
    <source>
        <dbReference type="ARBA" id="ARBA00023125"/>
    </source>
</evidence>
<dbReference type="SUPFAM" id="SSF52540">
    <property type="entry name" value="P-loop containing nucleoside triphosphate hydrolases"/>
    <property type="match status" value="1"/>
</dbReference>
<evidence type="ECO:0000256" key="3">
    <source>
        <dbReference type="ARBA" id="ARBA00022840"/>
    </source>
</evidence>
<dbReference type="InterPro" id="IPR041027">
    <property type="entry name" value="FtsK_alpha"/>
</dbReference>
<evidence type="ECO:0000256" key="7">
    <source>
        <dbReference type="SAM" id="Phobius"/>
    </source>
</evidence>
<dbReference type="PANTHER" id="PTHR22683">
    <property type="entry name" value="SPORULATION PROTEIN RELATED"/>
    <property type="match status" value="1"/>
</dbReference>
<dbReference type="InterPro" id="IPR018541">
    <property type="entry name" value="Ftsk_gamma"/>
</dbReference>
<name>A0A1G2H4W1_9BACT</name>
<proteinExistence type="inferred from homology"/>
<evidence type="ECO:0000313" key="10">
    <source>
        <dbReference type="Proteomes" id="UP000178996"/>
    </source>
</evidence>
<sequence length="688" mass="74962">MARRKSNVKQGGEEKGLRQETKDSIVAVGALVLAALFAFAAYGSAGKIGDFAYRFFSLLLGKGYFLLPVSLVLIGSALLFSVRQRFLSLPLIGAALFLLSNLALADIIFGTRTGGLVGSYGAAPVVYLFDSSASIIIFSALLLVSLLVIFNASLRWNFPRKETDGVMIAKKEVPSAAVLPLDEEEIEEIVETQEDHKEPEKPQMKNVSPEIMKELKRKAPDYILPPLSLLDGDRGKPSAGDIKGNGNIVQRTLAEFGIPVEMGEVNVGPSVTQYTLKPAQGIKLSRIVALQNDLALALAAHPLRIEAPIPGKSFVGIEVPNKSIALVGLRKLLEEDEYQKGGPLIFTLGKNVAGRAMYADLARMPHLLIAGSTGSGKSVSIHSILLSLFYKNTPLSLRLLMIDPKRVELAHYQDMPHLLTPVITESREAISALRWTVKEMEERYRILQKARVRDVVSYNSSHPSEFMPYIVVIIDELADLMSAYGRDVEASIVRIAQMARAVGIHLIVSTQRPSVEVITGLIKANITSRIAFQVASQIDSRTILDGGGAEKLLGNGDMLFLAGDAGKPKRIQGAFVSEAEVKKVTDFILKQDSEPVYNEEIVAAHANGANGGFDGDDDDELYDAAYTVVREAQKASTSFLQRRLKVGYARAARLMDMLEERGIVGPGEGAKPRDVLIGREEKNEHYIS</sequence>